<evidence type="ECO:0000256" key="9">
    <source>
        <dbReference type="ARBA" id="ARBA00022516"/>
    </source>
</evidence>
<evidence type="ECO:0000256" key="2">
    <source>
        <dbReference type="ARBA" id="ARBA00004651"/>
    </source>
</evidence>
<protein>
    <recommendedName>
        <fullName evidence="7 18">Phosphatidate cytidylyltransferase</fullName>
        <ecNumber evidence="6 18">2.7.7.41</ecNumber>
    </recommendedName>
</protein>
<keyword evidence="17" id="KW-1208">Phospholipid metabolism</keyword>
<dbReference type="Pfam" id="PF01148">
    <property type="entry name" value="CTP_transf_1"/>
    <property type="match status" value="1"/>
</dbReference>
<evidence type="ECO:0000256" key="1">
    <source>
        <dbReference type="ARBA" id="ARBA00001698"/>
    </source>
</evidence>
<keyword evidence="9" id="KW-0444">Lipid biosynthesis</keyword>
<keyword evidence="8" id="KW-1003">Cell membrane</keyword>
<dbReference type="AlphaFoldDB" id="A0A423PXP9"/>
<dbReference type="PROSITE" id="PS01315">
    <property type="entry name" value="CDS"/>
    <property type="match status" value="1"/>
</dbReference>
<dbReference type="GO" id="GO:0005886">
    <property type="term" value="C:plasma membrane"/>
    <property type="evidence" value="ECO:0007669"/>
    <property type="project" value="UniProtKB-SubCell"/>
</dbReference>
<feature type="transmembrane region" description="Helical" evidence="19">
    <location>
        <begin position="82"/>
        <end position="101"/>
    </location>
</feature>
<evidence type="ECO:0000256" key="3">
    <source>
        <dbReference type="ARBA" id="ARBA00005119"/>
    </source>
</evidence>
<feature type="transmembrane region" description="Helical" evidence="19">
    <location>
        <begin position="51"/>
        <end position="70"/>
    </location>
</feature>
<feature type="transmembrane region" description="Helical" evidence="19">
    <location>
        <begin position="209"/>
        <end position="229"/>
    </location>
</feature>
<evidence type="ECO:0000256" key="10">
    <source>
        <dbReference type="ARBA" id="ARBA00022679"/>
    </source>
</evidence>
<evidence type="ECO:0000256" key="11">
    <source>
        <dbReference type="ARBA" id="ARBA00022692"/>
    </source>
</evidence>
<evidence type="ECO:0000256" key="12">
    <source>
        <dbReference type="ARBA" id="ARBA00022695"/>
    </source>
</evidence>
<keyword evidence="15 19" id="KW-0472">Membrane</keyword>
<evidence type="ECO:0000256" key="8">
    <source>
        <dbReference type="ARBA" id="ARBA00022475"/>
    </source>
</evidence>
<feature type="transmembrane region" description="Helical" evidence="19">
    <location>
        <begin position="182"/>
        <end position="203"/>
    </location>
</feature>
<dbReference type="EC" id="2.7.7.41" evidence="6 18"/>
<evidence type="ECO:0000256" key="14">
    <source>
        <dbReference type="ARBA" id="ARBA00023098"/>
    </source>
</evidence>
<evidence type="ECO:0000256" key="7">
    <source>
        <dbReference type="ARBA" id="ARBA00019373"/>
    </source>
</evidence>
<comment type="caution">
    <text evidence="20">The sequence shown here is derived from an EMBL/GenBank/DDBJ whole genome shotgun (WGS) entry which is preliminary data.</text>
</comment>
<evidence type="ECO:0000256" key="19">
    <source>
        <dbReference type="SAM" id="Phobius"/>
    </source>
</evidence>
<keyword evidence="10 18" id="KW-0808">Transferase</keyword>
<sequence length="276" mass="28625">MLATRIATAAVVVPIAVLGMLFLPTGAIALVFSALMLLGAWEWGGLVRLETTGRGVFVAVVAAVMGLVVLLRNAPLPVSAELFVIGLACLWWLAAIAWIVRYPQGWSSVLGRLGPGAAVGVVALVAPVAAVTYLHQSDDGVLLLLTLFVLVWTADTGAYFAGKGFGRHKLAPRVSPGKTIEGAVGGLVAAMIMGAAAAWLLGYGGGRTIAFMVLAGWVAAVSIVGDLTISMFKRHAQRKDSGTLFPGHGGVLDRLDSVLAAAPWFVAGLHWLPAQV</sequence>
<name>A0A423PXP9_9GAMM</name>
<dbReference type="GO" id="GO:0016024">
    <property type="term" value="P:CDP-diacylglycerol biosynthetic process"/>
    <property type="evidence" value="ECO:0007669"/>
    <property type="project" value="UniProtKB-UniPathway"/>
</dbReference>
<proteinExistence type="inferred from homology"/>
<dbReference type="RefSeq" id="WP_123629723.1">
    <property type="nucleotide sequence ID" value="NZ_AYKH01000001.1"/>
</dbReference>
<evidence type="ECO:0000256" key="4">
    <source>
        <dbReference type="ARBA" id="ARBA00005189"/>
    </source>
</evidence>
<comment type="catalytic activity">
    <reaction evidence="1 18">
        <text>a 1,2-diacyl-sn-glycero-3-phosphate + CTP + H(+) = a CDP-1,2-diacyl-sn-glycerol + diphosphate</text>
        <dbReference type="Rhea" id="RHEA:16229"/>
        <dbReference type="ChEBI" id="CHEBI:15378"/>
        <dbReference type="ChEBI" id="CHEBI:33019"/>
        <dbReference type="ChEBI" id="CHEBI:37563"/>
        <dbReference type="ChEBI" id="CHEBI:58332"/>
        <dbReference type="ChEBI" id="CHEBI:58608"/>
        <dbReference type="EC" id="2.7.7.41"/>
    </reaction>
</comment>
<dbReference type="UniPathway" id="UPA00557">
    <property type="reaction ID" value="UER00614"/>
</dbReference>
<keyword evidence="21" id="KW-1185">Reference proteome</keyword>
<reference evidence="20 21" key="1">
    <citation type="submission" date="2013-10" db="EMBL/GenBank/DDBJ databases">
        <title>Salinisphaera orenii MK-B5 Genome Sequencing.</title>
        <authorList>
            <person name="Lai Q."/>
            <person name="Li C."/>
            <person name="Shao Z."/>
        </authorList>
    </citation>
    <scope>NUCLEOTIDE SEQUENCE [LARGE SCALE GENOMIC DNA]</scope>
    <source>
        <strain evidence="20 21">MK-B5</strain>
    </source>
</reference>
<dbReference type="InterPro" id="IPR000374">
    <property type="entry name" value="PC_trans"/>
</dbReference>
<evidence type="ECO:0000313" key="20">
    <source>
        <dbReference type="EMBL" id="ROO30335.1"/>
    </source>
</evidence>
<evidence type="ECO:0000256" key="5">
    <source>
        <dbReference type="ARBA" id="ARBA00010185"/>
    </source>
</evidence>
<keyword evidence="11 18" id="KW-0812">Transmembrane</keyword>
<dbReference type="EMBL" id="AYKH01000001">
    <property type="protein sequence ID" value="ROO30335.1"/>
    <property type="molecule type" value="Genomic_DNA"/>
</dbReference>
<evidence type="ECO:0000256" key="16">
    <source>
        <dbReference type="ARBA" id="ARBA00023209"/>
    </source>
</evidence>
<dbReference type="PANTHER" id="PTHR46382:SF1">
    <property type="entry name" value="PHOSPHATIDATE CYTIDYLYLTRANSFERASE"/>
    <property type="match status" value="1"/>
</dbReference>
<evidence type="ECO:0000256" key="6">
    <source>
        <dbReference type="ARBA" id="ARBA00012487"/>
    </source>
</evidence>
<dbReference type="PANTHER" id="PTHR46382">
    <property type="entry name" value="PHOSPHATIDATE CYTIDYLYLTRANSFERASE"/>
    <property type="match status" value="1"/>
</dbReference>
<comment type="similarity">
    <text evidence="5 18">Belongs to the CDS family.</text>
</comment>
<keyword evidence="12 18" id="KW-0548">Nucleotidyltransferase</keyword>
<feature type="transmembrane region" description="Helical" evidence="19">
    <location>
        <begin position="6"/>
        <end position="39"/>
    </location>
</feature>
<keyword evidence="14" id="KW-0443">Lipid metabolism</keyword>
<dbReference type="Proteomes" id="UP000283993">
    <property type="component" value="Unassembled WGS sequence"/>
</dbReference>
<keyword evidence="16" id="KW-0594">Phospholipid biosynthesis</keyword>
<gene>
    <name evidence="20" type="ORF">SAOR_00325</name>
</gene>
<evidence type="ECO:0000256" key="15">
    <source>
        <dbReference type="ARBA" id="ARBA00023136"/>
    </source>
</evidence>
<evidence type="ECO:0000256" key="13">
    <source>
        <dbReference type="ARBA" id="ARBA00022989"/>
    </source>
</evidence>
<comment type="pathway">
    <text evidence="3 18">Phospholipid metabolism; CDP-diacylglycerol biosynthesis; CDP-diacylglycerol from sn-glycerol 3-phosphate: step 3/3.</text>
</comment>
<keyword evidence="13 19" id="KW-1133">Transmembrane helix</keyword>
<evidence type="ECO:0000313" key="21">
    <source>
        <dbReference type="Proteomes" id="UP000283993"/>
    </source>
</evidence>
<dbReference type="GO" id="GO:0004605">
    <property type="term" value="F:phosphatidate cytidylyltransferase activity"/>
    <property type="evidence" value="ECO:0007669"/>
    <property type="project" value="UniProtKB-EC"/>
</dbReference>
<comment type="pathway">
    <text evidence="4">Lipid metabolism.</text>
</comment>
<accession>A0A423PXP9</accession>
<feature type="transmembrane region" description="Helical" evidence="19">
    <location>
        <begin position="113"/>
        <end position="134"/>
    </location>
</feature>
<organism evidence="20 21">
    <name type="scientific">Salinisphaera orenii MK-B5</name>
    <dbReference type="NCBI Taxonomy" id="856730"/>
    <lineage>
        <taxon>Bacteria</taxon>
        <taxon>Pseudomonadati</taxon>
        <taxon>Pseudomonadota</taxon>
        <taxon>Gammaproteobacteria</taxon>
        <taxon>Salinisphaerales</taxon>
        <taxon>Salinisphaeraceae</taxon>
        <taxon>Salinisphaera</taxon>
    </lineage>
</organism>
<comment type="subcellular location">
    <subcellularLocation>
        <location evidence="2">Cell membrane</location>
        <topology evidence="2">Multi-pass membrane protein</topology>
    </subcellularLocation>
</comment>
<evidence type="ECO:0000256" key="17">
    <source>
        <dbReference type="ARBA" id="ARBA00023264"/>
    </source>
</evidence>
<evidence type="ECO:0000256" key="18">
    <source>
        <dbReference type="RuleBase" id="RU003938"/>
    </source>
</evidence>
<feature type="transmembrane region" description="Helical" evidence="19">
    <location>
        <begin position="140"/>
        <end position="161"/>
    </location>
</feature>